<proteinExistence type="predicted"/>
<name>A0A644XMJ5_9ZZZZ</name>
<reference evidence="1" key="1">
    <citation type="submission" date="2019-08" db="EMBL/GenBank/DDBJ databases">
        <authorList>
            <person name="Kucharzyk K."/>
            <person name="Murdoch R.W."/>
            <person name="Higgins S."/>
            <person name="Loffler F."/>
        </authorList>
    </citation>
    <scope>NUCLEOTIDE SEQUENCE</scope>
</reference>
<gene>
    <name evidence="1" type="ORF">SDC9_63764</name>
</gene>
<dbReference type="EMBL" id="VSSQ01002786">
    <property type="protein sequence ID" value="MPM17375.1"/>
    <property type="molecule type" value="Genomic_DNA"/>
</dbReference>
<accession>A0A644XMJ5</accession>
<comment type="caution">
    <text evidence="1">The sequence shown here is derived from an EMBL/GenBank/DDBJ whole genome shotgun (WGS) entry which is preliminary data.</text>
</comment>
<dbReference type="AlphaFoldDB" id="A0A644XMJ5"/>
<organism evidence="1">
    <name type="scientific">bioreactor metagenome</name>
    <dbReference type="NCBI Taxonomy" id="1076179"/>
    <lineage>
        <taxon>unclassified sequences</taxon>
        <taxon>metagenomes</taxon>
        <taxon>ecological metagenomes</taxon>
    </lineage>
</organism>
<protein>
    <submittedName>
        <fullName evidence="1">Uncharacterized protein</fullName>
    </submittedName>
</protein>
<evidence type="ECO:0000313" key="1">
    <source>
        <dbReference type="EMBL" id="MPM17375.1"/>
    </source>
</evidence>
<sequence>MAHGTADFILDAGQNAEFPFNGDIVGMGIFNDSLGQCNVLLIGKVGSINHDGAESVVNALFAGFKAVTVVEVQDDGNFVSEFLGILTGTTGHVSQQIDVGVVACSLRDLKNNGALGGDTSLDDSLKLFHIVEIIGRNGITALDCFSKHVSGIHQTEFLIGCHRLLLVQYDSVQMYPICGNWSTCIQRFIDRARPACYILDDENTCSVAISVCLVAHCNTSCICSAASFALVSHRCNVHGECIRASKTQAICVDACKRVPASHHWRKSGCG</sequence>